<dbReference type="OrthoDB" id="9808528at2"/>
<evidence type="ECO:0000313" key="3">
    <source>
        <dbReference type="EMBL" id="TDK67117.1"/>
    </source>
</evidence>
<dbReference type="Pfam" id="PF03445">
    <property type="entry name" value="DUF294"/>
    <property type="match status" value="1"/>
</dbReference>
<dbReference type="Pfam" id="PF00027">
    <property type="entry name" value="cNMP_binding"/>
    <property type="match status" value="1"/>
</dbReference>
<keyword evidence="1" id="KW-0129">CBS domain</keyword>
<dbReference type="Pfam" id="PF00571">
    <property type="entry name" value="CBS"/>
    <property type="match status" value="1"/>
</dbReference>
<proteinExistence type="predicted"/>
<name>A0A4R5W5D2_9BURK</name>
<dbReference type="SUPFAM" id="SSF54631">
    <property type="entry name" value="CBS-domain pair"/>
    <property type="match status" value="1"/>
</dbReference>
<dbReference type="InterPro" id="IPR018490">
    <property type="entry name" value="cNMP-bd_dom_sf"/>
</dbReference>
<comment type="caution">
    <text evidence="3">The sequence shown here is derived from an EMBL/GenBank/DDBJ whole genome shotgun (WGS) entry which is preliminary data.</text>
</comment>
<dbReference type="InterPro" id="IPR000595">
    <property type="entry name" value="cNMP-bd_dom"/>
</dbReference>
<evidence type="ECO:0000313" key="4">
    <source>
        <dbReference type="Proteomes" id="UP000294829"/>
    </source>
</evidence>
<dbReference type="CDD" id="cd00038">
    <property type="entry name" value="CAP_ED"/>
    <property type="match status" value="1"/>
</dbReference>
<dbReference type="EMBL" id="SMYL01000002">
    <property type="protein sequence ID" value="TDK67117.1"/>
    <property type="molecule type" value="Genomic_DNA"/>
</dbReference>
<dbReference type="Gene3D" id="3.10.580.10">
    <property type="entry name" value="CBS-domain"/>
    <property type="match status" value="1"/>
</dbReference>
<feature type="domain" description="Cyclic nucleotide-binding" evidence="2">
    <location>
        <begin position="10"/>
        <end position="125"/>
    </location>
</feature>
<dbReference type="PANTHER" id="PTHR43080">
    <property type="entry name" value="CBS DOMAIN-CONTAINING PROTEIN CBSX3, MITOCHONDRIAL"/>
    <property type="match status" value="1"/>
</dbReference>
<dbReference type="Proteomes" id="UP000294829">
    <property type="component" value="Unassembled WGS sequence"/>
</dbReference>
<dbReference type="Gene3D" id="2.60.120.10">
    <property type="entry name" value="Jelly Rolls"/>
    <property type="match status" value="1"/>
</dbReference>
<dbReference type="PROSITE" id="PS50042">
    <property type="entry name" value="CNMP_BINDING_3"/>
    <property type="match status" value="1"/>
</dbReference>
<evidence type="ECO:0000259" key="2">
    <source>
        <dbReference type="PROSITE" id="PS50042"/>
    </source>
</evidence>
<dbReference type="InterPro" id="IPR018821">
    <property type="entry name" value="DUF294_put_nucleoTrafse_sb-bd"/>
</dbReference>
<dbReference type="CDD" id="cd05401">
    <property type="entry name" value="NT_GlnE_GlnD_like"/>
    <property type="match status" value="1"/>
</dbReference>
<evidence type="ECO:0000256" key="1">
    <source>
        <dbReference type="ARBA" id="ARBA00023122"/>
    </source>
</evidence>
<dbReference type="SUPFAM" id="SSF51206">
    <property type="entry name" value="cAMP-binding domain-like"/>
    <property type="match status" value="1"/>
</dbReference>
<dbReference type="InterPro" id="IPR051257">
    <property type="entry name" value="Diverse_CBS-Domain"/>
</dbReference>
<sequence>MDRFDFSFSPYEILTSAERSVLQASVDMVFYDDEAVIIEANQAIESLYVVIKGLVREVNLANEVVGVYRARDTFEARALIEGTSPNRFVVQEQALLFTIPKATVKELINTNAQFGAYFYTSVADKLANMAYTGRVKEVESMITAKVRDAFRHKATWLDGASTILEAAQSLKHNKIKSILVKHEDRIGLLTESAMRDIVIAGATSDQPILAWTQFDLVCCDLDDYVFNALLRMTQFKIQRVIVTEHGQPIGALEQIDILAYFSNHTHLIAQRLERATTIDTLVDIAEQMTKSIKILRGNGMRAQQLAQLTQVLNTSLFEKAWSIIAPPELIEHSCLLVMGSEGRGEQILKTDQDNALIMRDGVDLALAEQACVEFSRSLTRLGYPPCNGKIMVNNPAWRKKITDFKQTVYQWCNAPDADSMMQLAIFVDAKVVAGDESILKEVDDYLNRLLSDDEGRFGQFSRPITLFDSVNQGFFSQLIHRENTSHMDIKKMGIFPIVHGVRALSLQARLVETNSFERINRLAHLGILDQSLAQDLVESLSLMMDLRLDAGLSDQLSQSFGSNHNQIDMQSLTTLERDLLKVALQVVKRFKQKIHQHFHLGIF</sequence>
<dbReference type="InterPro" id="IPR046342">
    <property type="entry name" value="CBS_dom_sf"/>
</dbReference>
<dbReference type="RefSeq" id="WP_133326045.1">
    <property type="nucleotide sequence ID" value="NZ_SMYL01000002.1"/>
</dbReference>
<dbReference type="InterPro" id="IPR005105">
    <property type="entry name" value="GlnD_Uridyltrans_N"/>
</dbReference>
<organism evidence="3 4">
    <name type="scientific">Sapientia aquatica</name>
    <dbReference type="NCBI Taxonomy" id="1549640"/>
    <lineage>
        <taxon>Bacteria</taxon>
        <taxon>Pseudomonadati</taxon>
        <taxon>Pseudomonadota</taxon>
        <taxon>Betaproteobacteria</taxon>
        <taxon>Burkholderiales</taxon>
        <taxon>Oxalobacteraceae</taxon>
        <taxon>Sapientia</taxon>
    </lineage>
</organism>
<dbReference type="Pfam" id="PF10335">
    <property type="entry name" value="DUF294_C"/>
    <property type="match status" value="1"/>
</dbReference>
<dbReference type="InterPro" id="IPR000644">
    <property type="entry name" value="CBS_dom"/>
</dbReference>
<dbReference type="AlphaFoldDB" id="A0A4R5W5D2"/>
<gene>
    <name evidence="3" type="ORF">E2I14_04950</name>
</gene>
<dbReference type="InterPro" id="IPR014710">
    <property type="entry name" value="RmlC-like_jellyroll"/>
</dbReference>
<protein>
    <submittedName>
        <fullName evidence="3">Cyclic nucleotide-binding domain-containing protein</fullName>
    </submittedName>
</protein>
<accession>A0A4R5W5D2</accession>
<reference evidence="3 4" key="1">
    <citation type="submission" date="2019-03" db="EMBL/GenBank/DDBJ databases">
        <title>Sapientia aquatica gen. nov., sp. nov., isolated from a crater lake.</title>
        <authorList>
            <person name="Felfoldi T."/>
            <person name="Szabo A."/>
            <person name="Toth E."/>
            <person name="Schumann P."/>
            <person name="Keki Z."/>
            <person name="Marialigeti K."/>
            <person name="Mathe I."/>
        </authorList>
    </citation>
    <scope>NUCLEOTIDE SEQUENCE [LARGE SCALE GENOMIC DNA]</scope>
    <source>
        <strain evidence="3 4">SA-152</strain>
    </source>
</reference>
<dbReference type="PANTHER" id="PTHR43080:SF2">
    <property type="entry name" value="CBS DOMAIN-CONTAINING PROTEIN"/>
    <property type="match status" value="1"/>
</dbReference>
<keyword evidence="4" id="KW-1185">Reference proteome</keyword>
<dbReference type="GO" id="GO:0008773">
    <property type="term" value="F:[protein-PII] uridylyltransferase activity"/>
    <property type="evidence" value="ECO:0007669"/>
    <property type="project" value="InterPro"/>
</dbReference>